<accession>A0ABQ4E5G6</accession>
<dbReference type="Proteomes" id="UP000646749">
    <property type="component" value="Unassembled WGS sequence"/>
</dbReference>
<evidence type="ECO:0000256" key="2">
    <source>
        <dbReference type="ARBA" id="ARBA00022840"/>
    </source>
</evidence>
<evidence type="ECO:0000259" key="4">
    <source>
        <dbReference type="PROSITE" id="PS50901"/>
    </source>
</evidence>
<evidence type="ECO:0000313" key="5">
    <source>
        <dbReference type="EMBL" id="GIG89955.1"/>
    </source>
</evidence>
<dbReference type="PROSITE" id="PS50901">
    <property type="entry name" value="FTSK"/>
    <property type="match status" value="1"/>
</dbReference>
<dbReference type="RefSeq" id="WP_203868387.1">
    <property type="nucleotide sequence ID" value="NZ_BONW01000022.1"/>
</dbReference>
<dbReference type="SUPFAM" id="SSF52540">
    <property type="entry name" value="P-loop containing nucleoside triphosphate hydrolases"/>
    <property type="match status" value="1"/>
</dbReference>
<feature type="domain" description="FtsK" evidence="4">
    <location>
        <begin position="324"/>
        <end position="526"/>
    </location>
</feature>
<name>A0ABQ4E5G6_9ACTN</name>
<dbReference type="InterPro" id="IPR027417">
    <property type="entry name" value="P-loop_NTPase"/>
</dbReference>
<keyword evidence="5" id="KW-0131">Cell cycle</keyword>
<keyword evidence="6" id="KW-1185">Reference proteome</keyword>
<dbReference type="InterPro" id="IPR050206">
    <property type="entry name" value="FtsK/SpoIIIE/SftA"/>
</dbReference>
<dbReference type="GO" id="GO:0051301">
    <property type="term" value="P:cell division"/>
    <property type="evidence" value="ECO:0007669"/>
    <property type="project" value="UniProtKB-KW"/>
</dbReference>
<evidence type="ECO:0000313" key="6">
    <source>
        <dbReference type="Proteomes" id="UP000646749"/>
    </source>
</evidence>
<comment type="caution">
    <text evidence="5">The sequence shown here is derived from an EMBL/GenBank/DDBJ whole genome shotgun (WGS) entry which is preliminary data.</text>
</comment>
<protein>
    <submittedName>
        <fullName evidence="5">Cell division protein FtsK</fullName>
    </submittedName>
</protein>
<sequence length="847" mass="88598">MGLAATFGRAVAAHRQARAHLDAARHGLARFQPPPDSGESADIVARLRRVGEAVGGEPEPARFFAGPLPVRLGVASTVDGDFPAVVPLSGGTHLAIDADARDGRVAALLRTLVVRLLAAAPPGSVRVSALDSAALGATFLPLQVLVDAGAVPPPATTEAEIGTALDAAERHARAAQQATTGTPELLLLVAASLPEGRALGRLAALTHAGPTAGVCVIVGGYPSRTVGAAPPPLGGTTHVRLDPQGYAWIGDPPGHPFSSDGTGLAAPVRLDGEPPAGAVAALADRLGEIYRRESSFGFTDLLPARPWAESSGNGLRAVVGRAGREPVICAFDDQTPHWLVGGRTGAGKTVFLLDVLYGLAARYSPDELSLYLLDFKEGVSFTEFVPTGRDPSWIPHARAVGIESDREYGVAVLRELRRELNRRASALKRHGVTKLADLPRDGKPVPRVVAVIDEFHVLFAGNDAVAREAVALLEELARKGRSYGIHLVLASQSMTGIEALYGKADSIFGQFPLRVALPGGGGVLDTLNDAAGPLPIGSAIVNPAAGLAAANTVVRFPDAHASAAEVAQLRHELWQARKPGSRPPAVFKGYESAQVEDDPTYRGLVPGGRRPLALVGRTVDVDLTSALFPLDATPGRHLAVVGTSPVGASVLHAATISLARQHAPGSARFLVAPLVAVADEIAEETIAGLAGAGHPVDRLDAAGLREELRKLAVQPADGPPARTFLIGYGMDGASGVLGARDENYRSGLDDLQATLRQGPAYGVHLLGWWRGLRRLSDDIGGSSNRDDVACLVALNVPGSELSMYLGQHDLSYTPRANRALLVDRHDQRVRLIVPFTRDGYEADEEGH</sequence>
<dbReference type="EMBL" id="BONW01000022">
    <property type="protein sequence ID" value="GIG89955.1"/>
    <property type="molecule type" value="Genomic_DNA"/>
</dbReference>
<evidence type="ECO:0000256" key="1">
    <source>
        <dbReference type="ARBA" id="ARBA00022741"/>
    </source>
</evidence>
<dbReference type="PANTHER" id="PTHR22683:SF41">
    <property type="entry name" value="DNA TRANSLOCASE FTSK"/>
    <property type="match status" value="1"/>
</dbReference>
<dbReference type="Gene3D" id="3.40.50.300">
    <property type="entry name" value="P-loop containing nucleotide triphosphate hydrolases"/>
    <property type="match status" value="2"/>
</dbReference>
<reference evidence="5 6" key="1">
    <citation type="submission" date="2021-01" db="EMBL/GenBank/DDBJ databases">
        <title>Whole genome shotgun sequence of Plantactinospora endophytica NBRC 110450.</title>
        <authorList>
            <person name="Komaki H."/>
            <person name="Tamura T."/>
        </authorList>
    </citation>
    <scope>NUCLEOTIDE SEQUENCE [LARGE SCALE GENOMIC DNA]</scope>
    <source>
        <strain evidence="5 6">NBRC 110450</strain>
    </source>
</reference>
<dbReference type="PANTHER" id="PTHR22683">
    <property type="entry name" value="SPORULATION PROTEIN RELATED"/>
    <property type="match status" value="1"/>
</dbReference>
<organism evidence="5 6">
    <name type="scientific">Plantactinospora endophytica</name>
    <dbReference type="NCBI Taxonomy" id="673535"/>
    <lineage>
        <taxon>Bacteria</taxon>
        <taxon>Bacillati</taxon>
        <taxon>Actinomycetota</taxon>
        <taxon>Actinomycetes</taxon>
        <taxon>Micromonosporales</taxon>
        <taxon>Micromonosporaceae</taxon>
        <taxon>Plantactinospora</taxon>
    </lineage>
</organism>
<dbReference type="Pfam" id="PF01580">
    <property type="entry name" value="FtsK_SpoIIIE"/>
    <property type="match status" value="1"/>
</dbReference>
<dbReference type="InterPro" id="IPR002543">
    <property type="entry name" value="FtsK_dom"/>
</dbReference>
<feature type="binding site" evidence="3">
    <location>
        <begin position="342"/>
        <end position="349"/>
    </location>
    <ligand>
        <name>ATP</name>
        <dbReference type="ChEBI" id="CHEBI:30616"/>
    </ligand>
</feature>
<dbReference type="CDD" id="cd01127">
    <property type="entry name" value="TrwB_TraG_TraD_VirD4"/>
    <property type="match status" value="1"/>
</dbReference>
<gene>
    <name evidence="5" type="ORF">Pen02_48910</name>
</gene>
<proteinExistence type="predicted"/>
<evidence type="ECO:0000256" key="3">
    <source>
        <dbReference type="PROSITE-ProRule" id="PRU00289"/>
    </source>
</evidence>
<keyword evidence="2 3" id="KW-0067">ATP-binding</keyword>
<keyword evidence="5" id="KW-0132">Cell division</keyword>
<keyword evidence="1 3" id="KW-0547">Nucleotide-binding</keyword>